<reference evidence="2 3" key="1">
    <citation type="journal article" date="2018" name="Mol. Plant">
        <title>The genome of Artemisia annua provides insight into the evolution of Asteraceae family and artemisinin biosynthesis.</title>
        <authorList>
            <person name="Shen Q."/>
            <person name="Zhang L."/>
            <person name="Liao Z."/>
            <person name="Wang S."/>
            <person name="Yan T."/>
            <person name="Shi P."/>
            <person name="Liu M."/>
            <person name="Fu X."/>
            <person name="Pan Q."/>
            <person name="Wang Y."/>
            <person name="Lv Z."/>
            <person name="Lu X."/>
            <person name="Zhang F."/>
            <person name="Jiang W."/>
            <person name="Ma Y."/>
            <person name="Chen M."/>
            <person name="Hao X."/>
            <person name="Li L."/>
            <person name="Tang Y."/>
            <person name="Lv G."/>
            <person name="Zhou Y."/>
            <person name="Sun X."/>
            <person name="Brodelius P.E."/>
            <person name="Rose J.K.C."/>
            <person name="Tang K."/>
        </authorList>
    </citation>
    <scope>NUCLEOTIDE SEQUENCE [LARGE SCALE GENOMIC DNA]</scope>
    <source>
        <strain evidence="3">cv. Huhao1</strain>
        <tissue evidence="2">Leaf</tissue>
    </source>
</reference>
<feature type="domain" description="Retrovirus-related Pol polyprotein from transposon TNT 1-94-like beta-barrel" evidence="1">
    <location>
        <begin position="309"/>
        <end position="388"/>
    </location>
</feature>
<dbReference type="InterPro" id="IPR054722">
    <property type="entry name" value="PolX-like_BBD"/>
</dbReference>
<dbReference type="OrthoDB" id="2596766at2759"/>
<name>A0A2U1NL21_ARTAN</name>
<evidence type="ECO:0000259" key="1">
    <source>
        <dbReference type="Pfam" id="PF22936"/>
    </source>
</evidence>
<sequence>MERLEEVMHKRKRTLIMPDSDDDEEEDLLEAEAAVVLTDRECENGHIVCSSCLSKLKRKCPFCNMRIDIRCRGLEKFLQSINILCKFAHNGCTKTMPYSKKIEHEQHLIFVCPVKSLCSYVSDVILGINMPHAGTERVVHKGTIGLLVCNEDPELTQSRARGWYLATRCTVHVCNSRDMFVDYEPVTGHEVILDHNSHVDVVGIGTVMLPLTTGKVLTLENVFHIPTITNCLISVIKLTDIGFGVSFGGEECAISKGRIVIGKGYKEDGLYRLGVLEENSGVKVLHDETIGLLVAHESPEFTKTRARGWYLATRCTVHVCNSRDMFVDYHPLNGHEVKLDFNRRAEVAGVGTVKLQLTTGKVWTLRNVFHMPKIIGCLLSFNKLVESNLMSTMSFENEGIVIKNGDELVGKAYEDGGLLRLGVVDERQDGIEGYDLSIYPVCLFMCRVQVKNPVFVFIFGVSSQVESNNRFHFGSTQLFLLTFFICLQSSSVFKMLKEMGFSLGFDAEGCYVKKGDQIVGNGVIEDGLFLLGVIDELQVEIRRDRGRLDCHFG</sequence>
<dbReference type="Pfam" id="PF22936">
    <property type="entry name" value="Pol_BBD"/>
    <property type="match status" value="2"/>
</dbReference>
<proteinExistence type="predicted"/>
<dbReference type="Gene3D" id="3.30.40.10">
    <property type="entry name" value="Zinc/RING finger domain, C3HC4 (zinc finger)"/>
    <property type="match status" value="1"/>
</dbReference>
<evidence type="ECO:0000313" key="2">
    <source>
        <dbReference type="EMBL" id="PWA74217.1"/>
    </source>
</evidence>
<gene>
    <name evidence="2" type="ORF">CTI12_AA255500</name>
</gene>
<dbReference type="InterPro" id="IPR013083">
    <property type="entry name" value="Znf_RING/FYVE/PHD"/>
</dbReference>
<organism evidence="2 3">
    <name type="scientific">Artemisia annua</name>
    <name type="common">Sweet wormwood</name>
    <dbReference type="NCBI Taxonomy" id="35608"/>
    <lineage>
        <taxon>Eukaryota</taxon>
        <taxon>Viridiplantae</taxon>
        <taxon>Streptophyta</taxon>
        <taxon>Embryophyta</taxon>
        <taxon>Tracheophyta</taxon>
        <taxon>Spermatophyta</taxon>
        <taxon>Magnoliopsida</taxon>
        <taxon>eudicotyledons</taxon>
        <taxon>Gunneridae</taxon>
        <taxon>Pentapetalae</taxon>
        <taxon>asterids</taxon>
        <taxon>campanulids</taxon>
        <taxon>Asterales</taxon>
        <taxon>Asteraceae</taxon>
        <taxon>Asteroideae</taxon>
        <taxon>Anthemideae</taxon>
        <taxon>Artemisiinae</taxon>
        <taxon>Artemisia</taxon>
    </lineage>
</organism>
<keyword evidence="3" id="KW-1185">Reference proteome</keyword>
<dbReference type="STRING" id="35608.A0A2U1NL21"/>
<dbReference type="PANTHER" id="PTHR47592">
    <property type="entry name" value="PBF68 PROTEIN"/>
    <property type="match status" value="1"/>
</dbReference>
<protein>
    <recommendedName>
        <fullName evidence="1">Retrovirus-related Pol polyprotein from transposon TNT 1-94-like beta-barrel domain-containing protein</fullName>
    </recommendedName>
</protein>
<comment type="caution">
    <text evidence="2">The sequence shown here is derived from an EMBL/GenBank/DDBJ whole genome shotgun (WGS) entry which is preliminary data.</text>
</comment>
<accession>A0A2U1NL21</accession>
<dbReference type="EMBL" id="PKPP01002600">
    <property type="protein sequence ID" value="PWA74217.1"/>
    <property type="molecule type" value="Genomic_DNA"/>
</dbReference>
<dbReference type="Proteomes" id="UP000245207">
    <property type="component" value="Unassembled WGS sequence"/>
</dbReference>
<evidence type="ECO:0000313" key="3">
    <source>
        <dbReference type="Proteomes" id="UP000245207"/>
    </source>
</evidence>
<feature type="domain" description="Retrovirus-related Pol polyprotein from transposon TNT 1-94-like beta-barrel" evidence="1">
    <location>
        <begin position="163"/>
        <end position="243"/>
    </location>
</feature>
<dbReference type="AlphaFoldDB" id="A0A2U1NL21"/>